<protein>
    <submittedName>
        <fullName evidence="1">Uncharacterized protein</fullName>
    </submittedName>
</protein>
<proteinExistence type="predicted"/>
<organism evidence="1 2">
    <name type="scientific">Peronosclerospora sorghi</name>
    <dbReference type="NCBI Taxonomy" id="230839"/>
    <lineage>
        <taxon>Eukaryota</taxon>
        <taxon>Sar</taxon>
        <taxon>Stramenopiles</taxon>
        <taxon>Oomycota</taxon>
        <taxon>Peronosporomycetes</taxon>
        <taxon>Peronosporales</taxon>
        <taxon>Peronosporaceae</taxon>
        <taxon>Peronosclerospora</taxon>
    </lineage>
</organism>
<name>A0ACC0WNG2_9STRA</name>
<accession>A0ACC0WNG2</accession>
<keyword evidence="2" id="KW-1185">Reference proteome</keyword>
<reference evidence="1 2" key="1">
    <citation type="journal article" date="2022" name="bioRxiv">
        <title>The genome of the oomycete Peronosclerospora sorghi, a cosmopolitan pathogen of maize and sorghum, is inflated with dispersed pseudogenes.</title>
        <authorList>
            <person name="Fletcher K."/>
            <person name="Martin F."/>
            <person name="Isakeit T."/>
            <person name="Cavanaugh K."/>
            <person name="Magill C."/>
            <person name="Michelmore R."/>
        </authorList>
    </citation>
    <scope>NUCLEOTIDE SEQUENCE [LARGE SCALE GENOMIC DNA]</scope>
    <source>
        <strain evidence="1">P6</strain>
    </source>
</reference>
<sequence>MASLPTIKDENQARHYGRVRAKNILHPMHWKRIGTLSDEAPRLFEIARSPAARASPDATTTYTLRATNPLDASIAEIEAVLTGHTALLKPHETSSSSSLLPRLLPATYVSGKTLALYPPLEISSTKERESVRIESARFKSYRLDKEPHRDPGARRDTVEEYNILGYTLSTQLQRSNAKKCSKHGTASVLSVPSVLHLYRPVRAASAGADRRHDVTWTPPTRSTRSNDSLRTQARGLTQARTFRAAAIIVSSAVAERPDWSSEITRSHMLYCSHDVHCNDETTMLANRFVKIENSRMTTRVHKVRNIAGVTSPRSNSTSASLRLMCLESSGLSMLADKNGHTTSAVTLTASNSSSAVTSAISLSKREQTCARALSIC</sequence>
<dbReference type="EMBL" id="CM047590">
    <property type="protein sequence ID" value="KAI9919561.1"/>
    <property type="molecule type" value="Genomic_DNA"/>
</dbReference>
<evidence type="ECO:0000313" key="2">
    <source>
        <dbReference type="Proteomes" id="UP001163321"/>
    </source>
</evidence>
<evidence type="ECO:0000313" key="1">
    <source>
        <dbReference type="EMBL" id="KAI9919561.1"/>
    </source>
</evidence>
<dbReference type="Proteomes" id="UP001163321">
    <property type="component" value="Chromosome 11"/>
</dbReference>
<gene>
    <name evidence="1" type="ORF">PsorP6_017709</name>
</gene>
<comment type="caution">
    <text evidence="1">The sequence shown here is derived from an EMBL/GenBank/DDBJ whole genome shotgun (WGS) entry which is preliminary data.</text>
</comment>